<proteinExistence type="predicted"/>
<comment type="caution">
    <text evidence="1">The sequence shown here is derived from an EMBL/GenBank/DDBJ whole genome shotgun (WGS) entry which is preliminary data.</text>
</comment>
<evidence type="ECO:0000313" key="2">
    <source>
        <dbReference type="Proteomes" id="UP000679992"/>
    </source>
</evidence>
<keyword evidence="2" id="KW-1185">Reference proteome</keyword>
<gene>
    <name evidence="1" type="ORF">J42TS3_16650</name>
</gene>
<protein>
    <recommendedName>
        <fullName evidence="3">SbsC C-terminal domain-containing protein</fullName>
    </recommendedName>
</protein>
<evidence type="ECO:0008006" key="3">
    <source>
        <dbReference type="Google" id="ProtNLM"/>
    </source>
</evidence>
<evidence type="ECO:0000313" key="1">
    <source>
        <dbReference type="EMBL" id="GIP52630.1"/>
    </source>
</evidence>
<name>A0ABQ4MB28_9BACL</name>
<organism evidence="1 2">
    <name type="scientific">Paenibacillus vini</name>
    <dbReference type="NCBI Taxonomy" id="1476024"/>
    <lineage>
        <taxon>Bacteria</taxon>
        <taxon>Bacillati</taxon>
        <taxon>Bacillota</taxon>
        <taxon>Bacilli</taxon>
        <taxon>Bacillales</taxon>
        <taxon>Paenibacillaceae</taxon>
        <taxon>Paenibacillus</taxon>
    </lineage>
</organism>
<reference evidence="1 2" key="1">
    <citation type="submission" date="2021-03" db="EMBL/GenBank/DDBJ databases">
        <title>Antimicrobial resistance genes in bacteria isolated from Japanese honey, and their potential for conferring macrolide and lincosamide resistance in the American foulbrood pathogen Paenibacillus larvae.</title>
        <authorList>
            <person name="Okamoto M."/>
            <person name="Kumagai M."/>
            <person name="Kanamori H."/>
            <person name="Takamatsu D."/>
        </authorList>
    </citation>
    <scope>NUCLEOTIDE SEQUENCE [LARGE SCALE GENOMIC DNA]</scope>
    <source>
        <strain evidence="1 2">J42TS3</strain>
    </source>
</reference>
<dbReference type="PROSITE" id="PS51257">
    <property type="entry name" value="PROKAR_LIPOPROTEIN"/>
    <property type="match status" value="1"/>
</dbReference>
<sequence length="584" mass="65582">MMIRRLVSLQSLLLASCAVMLILIGLKGYGISQKMAWFDEAERLYAEKDLIQAETWYLKARNNTSIDYREDIISARLKELAPITDMKRQLAELSSQGAKATSKGDFDKLMDVYAKLSLLRNTYYTGNGPYSENYREISKSNNVSEKFVSYFAQFKDRFYADMDHNLDTGDYSNESFKWNLLRIPSNFYGDSSKQISELSAKFKTYDARRIKATASKGLYDTLFAEAKDMLDAYKSHQFEAPWITSTTKELIGSLLEYDLKEENYAAFAKHAKQYKEFANQADPGSSLTEYAEGQIARLMKKAKKMAAQGEYQEAINLYNALSGYQDTGEAVDQVKLAWMAAEPSQLLPIRSEGDSYQHVSGGTDAYGSKIYVTAADETNRIYFGRMNAQEQVQVLSNTDITSNATIRQLSIERKLSNKETPVLLVEADSASRNALYALFEVQDDRIELILWVEADNLTINPDGSLLVENPAGSGEGQIAIYERSGSYYEFTGVKTVIPEIAPEDIAQYPQKKVRFTCTISAPGEFETTAWAGDNYIVLTGDFQFSEGPAVITGTFVEYKDIMINEDLLNVPVVQVDSVEPSTLP</sequence>
<dbReference type="Proteomes" id="UP000679992">
    <property type="component" value="Unassembled WGS sequence"/>
</dbReference>
<dbReference type="EMBL" id="BOSL01000004">
    <property type="protein sequence ID" value="GIP52630.1"/>
    <property type="molecule type" value="Genomic_DNA"/>
</dbReference>
<accession>A0ABQ4MB28</accession>
<dbReference type="RefSeq" id="WP_213654387.1">
    <property type="nucleotide sequence ID" value="NZ_BOSL01000004.1"/>
</dbReference>